<evidence type="ECO:0000313" key="2">
    <source>
        <dbReference type="EMBL" id="OVF11388.1"/>
    </source>
</evidence>
<evidence type="ECO:0000256" key="1">
    <source>
        <dbReference type="SAM" id="MobiDB-lite"/>
    </source>
</evidence>
<gene>
    <name evidence="2" type="ORF">A9F13_01g08965</name>
</gene>
<accession>A0AA91T4E0</accession>
<dbReference type="InterPro" id="IPR018608">
    <property type="entry name" value="Gti1/Pac2"/>
</dbReference>
<dbReference type="PANTHER" id="PTHR28027">
    <property type="entry name" value="TRANSCRIPTIONAL REGULATOR MIT1"/>
    <property type="match status" value="1"/>
</dbReference>
<organism evidence="2 3">
    <name type="scientific">Clavispora lusitaniae</name>
    <name type="common">Candida lusitaniae</name>
    <dbReference type="NCBI Taxonomy" id="36911"/>
    <lineage>
        <taxon>Eukaryota</taxon>
        <taxon>Fungi</taxon>
        <taxon>Dikarya</taxon>
        <taxon>Ascomycota</taxon>
        <taxon>Saccharomycotina</taxon>
        <taxon>Pichiomycetes</taxon>
        <taxon>Metschnikowiaceae</taxon>
        <taxon>Clavispora</taxon>
    </lineage>
</organism>
<dbReference type="PANTHER" id="PTHR28027:SF1">
    <property type="entry name" value="CAMP INDEPENDENT REGULATORY PROTEIN (AFU_ORTHOLOGUE AFUA_3G09640)"/>
    <property type="match status" value="1"/>
</dbReference>
<dbReference type="KEGG" id="clus:A9F13_01g08965"/>
<dbReference type="Pfam" id="PF09729">
    <property type="entry name" value="Gti1_Pac2"/>
    <property type="match status" value="1"/>
</dbReference>
<evidence type="ECO:0000313" key="3">
    <source>
        <dbReference type="Proteomes" id="UP000195602"/>
    </source>
</evidence>
<protein>
    <submittedName>
        <fullName evidence="2">cAMP-independent regulatory protein</fullName>
    </submittedName>
</protein>
<dbReference type="EMBL" id="LYUB02000001">
    <property type="protein sequence ID" value="OVF11388.1"/>
    <property type="molecule type" value="Genomic_DNA"/>
</dbReference>
<dbReference type="Proteomes" id="UP000195602">
    <property type="component" value="Unassembled WGS sequence"/>
</dbReference>
<name>A0AA91T4E0_CLALS</name>
<comment type="caution">
    <text evidence="2">The sequence shown here is derived from an EMBL/GenBank/DDBJ whole genome shotgun (WGS) entry which is preliminary data.</text>
</comment>
<dbReference type="GO" id="GO:0003677">
    <property type="term" value="F:DNA binding"/>
    <property type="evidence" value="ECO:0007669"/>
    <property type="project" value="TreeGrafter"/>
</dbReference>
<feature type="region of interest" description="Disordered" evidence="1">
    <location>
        <begin position="231"/>
        <end position="312"/>
    </location>
</feature>
<proteinExistence type="predicted"/>
<reference evidence="2 3" key="1">
    <citation type="submission" date="2017-04" db="EMBL/GenBank/DDBJ databases">
        <title>Draft genome of the yeast Clavispora lusitaniae type strain CBS 6936.</title>
        <authorList>
            <person name="Durrens P."/>
            <person name="Klopp C."/>
            <person name="Biteau N."/>
            <person name="Fitton-Ouhabi V."/>
            <person name="Dementhon K."/>
            <person name="Accoceberry I."/>
            <person name="Sherman D.J."/>
            <person name="Noel T."/>
        </authorList>
    </citation>
    <scope>NUCLEOTIDE SEQUENCE [LARGE SCALE GENOMIC DNA]</scope>
    <source>
        <strain evidence="2 3">CBS 6936</strain>
    </source>
</reference>
<sequence>MYIIPEYSSSAANETYHGSILTLQDALLVLEGTRQNLLYKVRRRLNDIERKNITSGSVFAWSQTEGGMKRWTDGKTWSASKIKGPFLIYHEQDENRNPLPNGLVKQTFSLTTKQNEKLNLVCYYNSKERADGIIQGKIPSEDPLLVNLQFDPNVYSSSVLQFKPTDSPLNHPHQAIPSMQMYPPGKMVSYAPPYGDPQFQYYSSVQPAYYYPPSMLPYPYMQAPPLAMQQSHQMPQLQSQQVSQVPQLSAMSQVPQPSLSPPLSSQAKSQHPVYIPRLTSASSPYGDHMPLPSWSAGPQQNIPRAVPEPQYR</sequence>
<dbReference type="AlphaFoldDB" id="A0AA91T4E0"/>
<feature type="compositionally biased region" description="Low complexity" evidence="1">
    <location>
        <begin position="231"/>
        <end position="270"/>
    </location>
</feature>